<feature type="domain" description="EAL" evidence="1">
    <location>
        <begin position="5"/>
        <end position="255"/>
    </location>
</feature>
<sequence>MLITDKSAKKECIYAVPALDATPQEIMMVTPFLKPIINARDHSIAGADIFYQVKGDQEYVVNRLHNNECANSEFDDFYITQLLLKTAESISAHNMLISDDFIFSLYVTRQQLSSDLVKDALIDFRKVLGIHTLILFEVEEQNTTVQKDKISGYFSHLGISGIRLMIDDSRVNHVKAIRLDRAVTKEKEGLLIHRDLIEIAVSAARTWELMVIAEGVDTESQKVALLNMGIDMMQGELYPGTAKASAFRKQIDKFSL</sequence>
<dbReference type="RefSeq" id="WP_046477882.1">
    <property type="nucleotide sequence ID" value="NZ_CP011132.1"/>
</dbReference>
<dbReference type="KEGG" id="cama:F384_04235"/>
<protein>
    <recommendedName>
        <fullName evidence="1">EAL domain-containing protein</fullName>
    </recommendedName>
</protein>
<dbReference type="InterPro" id="IPR035919">
    <property type="entry name" value="EAL_sf"/>
</dbReference>
<dbReference type="EMBL" id="CP011132">
    <property type="protein sequence ID" value="AKE58408.1"/>
    <property type="molecule type" value="Genomic_DNA"/>
</dbReference>
<dbReference type="SMART" id="SM00052">
    <property type="entry name" value="EAL"/>
    <property type="match status" value="1"/>
</dbReference>
<evidence type="ECO:0000313" key="3">
    <source>
        <dbReference type="Proteomes" id="UP000034085"/>
    </source>
</evidence>
<dbReference type="Pfam" id="PF00563">
    <property type="entry name" value="EAL"/>
    <property type="match status" value="1"/>
</dbReference>
<dbReference type="PATRIC" id="fig|1261127.3.peg.866"/>
<proteinExistence type="predicted"/>
<organism evidence="2 3">
    <name type="scientific">Citrobacter amalonaticus Y19</name>
    <dbReference type="NCBI Taxonomy" id="1261127"/>
    <lineage>
        <taxon>Bacteria</taxon>
        <taxon>Pseudomonadati</taxon>
        <taxon>Pseudomonadota</taxon>
        <taxon>Gammaproteobacteria</taxon>
        <taxon>Enterobacterales</taxon>
        <taxon>Enterobacteriaceae</taxon>
        <taxon>Citrobacter</taxon>
    </lineage>
</organism>
<name>A0A0F6REN1_CITAM</name>
<gene>
    <name evidence="2" type="ORF">F384_04235</name>
</gene>
<dbReference type="HOGENOM" id="CLU_1084614_0_0_6"/>
<dbReference type="Gene3D" id="3.20.20.450">
    <property type="entry name" value="EAL domain"/>
    <property type="match status" value="1"/>
</dbReference>
<accession>A0A0F6REN1</accession>
<dbReference type="PROSITE" id="PS50883">
    <property type="entry name" value="EAL"/>
    <property type="match status" value="1"/>
</dbReference>
<dbReference type="SUPFAM" id="SSF141868">
    <property type="entry name" value="EAL domain-like"/>
    <property type="match status" value="1"/>
</dbReference>
<evidence type="ECO:0000259" key="1">
    <source>
        <dbReference type="PROSITE" id="PS50883"/>
    </source>
</evidence>
<dbReference type="AlphaFoldDB" id="A0A0F6REN1"/>
<dbReference type="OrthoDB" id="9812358at2"/>
<dbReference type="InterPro" id="IPR001633">
    <property type="entry name" value="EAL_dom"/>
</dbReference>
<dbReference type="Proteomes" id="UP000034085">
    <property type="component" value="Chromosome"/>
</dbReference>
<reference evidence="2 3" key="1">
    <citation type="journal article" date="2013" name="Appl. Microbiol. Biotechnol.">
        <title>Glycerol assimilation and production of 1,3-propanediol by Citrobacter amalonaticus Y19.</title>
        <authorList>
            <person name="Ainala S.K."/>
            <person name="Ashok S."/>
            <person name="Ko Y."/>
            <person name="Park S."/>
        </authorList>
    </citation>
    <scope>NUCLEOTIDE SEQUENCE [LARGE SCALE GENOMIC DNA]</scope>
    <source>
        <strain evidence="2 3">Y19</strain>
    </source>
</reference>
<evidence type="ECO:0000313" key="2">
    <source>
        <dbReference type="EMBL" id="AKE58408.1"/>
    </source>
</evidence>